<feature type="transmembrane region" description="Helical" evidence="1">
    <location>
        <begin position="110"/>
        <end position="132"/>
    </location>
</feature>
<protein>
    <recommendedName>
        <fullName evidence="4">DUF2938 domain-containing protein</fullName>
    </recommendedName>
</protein>
<name>A0A8J3MBP0_9RHOB</name>
<reference evidence="2" key="1">
    <citation type="journal article" date="2014" name="Int. J. Syst. Evol. Microbiol.">
        <title>Complete genome sequence of Corynebacterium casei LMG S-19264T (=DSM 44701T), isolated from a smear-ripened cheese.</title>
        <authorList>
            <consortium name="US DOE Joint Genome Institute (JGI-PGF)"/>
            <person name="Walter F."/>
            <person name="Albersmeier A."/>
            <person name="Kalinowski J."/>
            <person name="Ruckert C."/>
        </authorList>
    </citation>
    <scope>NUCLEOTIDE SEQUENCE</scope>
    <source>
        <strain evidence="2">CGMCC 1.7081</strain>
    </source>
</reference>
<organism evidence="2 3">
    <name type="scientific">Pseudodonghicola xiamenensis</name>
    <dbReference type="NCBI Taxonomy" id="337702"/>
    <lineage>
        <taxon>Bacteria</taxon>
        <taxon>Pseudomonadati</taxon>
        <taxon>Pseudomonadota</taxon>
        <taxon>Alphaproteobacteria</taxon>
        <taxon>Rhodobacterales</taxon>
        <taxon>Paracoccaceae</taxon>
        <taxon>Pseudodonghicola</taxon>
    </lineage>
</organism>
<reference evidence="2" key="2">
    <citation type="submission" date="2020-09" db="EMBL/GenBank/DDBJ databases">
        <authorList>
            <person name="Sun Q."/>
            <person name="Zhou Y."/>
        </authorList>
    </citation>
    <scope>NUCLEOTIDE SEQUENCE</scope>
    <source>
        <strain evidence="2">CGMCC 1.7081</strain>
    </source>
</reference>
<dbReference type="RefSeq" id="WP_051312174.1">
    <property type="nucleotide sequence ID" value="NZ_BNAP01000003.1"/>
</dbReference>
<dbReference type="EMBL" id="BNAP01000003">
    <property type="protein sequence ID" value="GHG86153.1"/>
    <property type="molecule type" value="Genomic_DNA"/>
</dbReference>
<evidence type="ECO:0008006" key="4">
    <source>
        <dbReference type="Google" id="ProtNLM"/>
    </source>
</evidence>
<feature type="transmembrane region" description="Helical" evidence="1">
    <location>
        <begin position="12"/>
        <end position="32"/>
    </location>
</feature>
<feature type="transmembrane region" description="Helical" evidence="1">
    <location>
        <begin position="76"/>
        <end position="98"/>
    </location>
</feature>
<comment type="caution">
    <text evidence="2">The sequence shown here is derived from an EMBL/GenBank/DDBJ whole genome shotgun (WGS) entry which is preliminary data.</text>
</comment>
<evidence type="ECO:0000313" key="3">
    <source>
        <dbReference type="Proteomes" id="UP000611500"/>
    </source>
</evidence>
<sequence>MPLTDIEILPLAFEATFLGAGATLIMDLVALARRRLFDTPSLDYALVGRWLGSLPKGRLVHRPITKSPPITGERPLGWAAHYLIGIIFAAAFLLIAPLSPGAGPSLPSALLFGLATVGAPFFLLHPCLGAGIAARATPRPWVARRNSMTAHLSFGLGLWITGWAQAIALSAG</sequence>
<proteinExistence type="predicted"/>
<evidence type="ECO:0000256" key="1">
    <source>
        <dbReference type="SAM" id="Phobius"/>
    </source>
</evidence>
<keyword evidence="1" id="KW-0812">Transmembrane</keyword>
<feature type="transmembrane region" description="Helical" evidence="1">
    <location>
        <begin position="152"/>
        <end position="171"/>
    </location>
</feature>
<keyword evidence="1" id="KW-1133">Transmembrane helix</keyword>
<keyword evidence="3" id="KW-1185">Reference proteome</keyword>
<accession>A0A8J3MBP0</accession>
<dbReference type="AlphaFoldDB" id="A0A8J3MBP0"/>
<keyword evidence="1" id="KW-0472">Membrane</keyword>
<dbReference type="InterPro" id="IPR021329">
    <property type="entry name" value="DUF2938"/>
</dbReference>
<evidence type="ECO:0000313" key="2">
    <source>
        <dbReference type="EMBL" id="GHG86153.1"/>
    </source>
</evidence>
<dbReference type="Pfam" id="PF11158">
    <property type="entry name" value="DUF2938"/>
    <property type="match status" value="1"/>
</dbReference>
<gene>
    <name evidence="2" type="ORF">GCM10010961_13880</name>
</gene>
<dbReference type="Proteomes" id="UP000611500">
    <property type="component" value="Unassembled WGS sequence"/>
</dbReference>